<accession>A0ABU9G9F2</accession>
<dbReference type="EMBL" id="JBAKAR010000313">
    <property type="protein sequence ID" value="MEL0615112.1"/>
    <property type="molecule type" value="Genomic_DNA"/>
</dbReference>
<proteinExistence type="predicted"/>
<evidence type="ECO:0000313" key="2">
    <source>
        <dbReference type="Proteomes" id="UP001379949"/>
    </source>
</evidence>
<name>A0ABU9G9F2_9GAMM</name>
<reference evidence="1 2" key="1">
    <citation type="submission" date="2024-02" db="EMBL/GenBank/DDBJ databases">
        <title>Bacteria isolated from the canopy kelp, Nereocystis luetkeana.</title>
        <authorList>
            <person name="Pfister C.A."/>
            <person name="Younker I.T."/>
            <person name="Light S.H."/>
        </authorList>
    </citation>
    <scope>NUCLEOTIDE SEQUENCE [LARGE SCALE GENOMIC DNA]</scope>
    <source>
        <strain evidence="1 2">TI.4.07</strain>
    </source>
</reference>
<feature type="non-terminal residue" evidence="1">
    <location>
        <position position="1"/>
    </location>
</feature>
<evidence type="ECO:0008006" key="3">
    <source>
        <dbReference type="Google" id="ProtNLM"/>
    </source>
</evidence>
<sequence length="71" mass="7753">DALYAFYEGFSSVLAKAEEPEEGMLLIAPTPTDIECPTCSRPMQIRTASTGVFMSYSGYALPPKERCKATI</sequence>
<organism evidence="1 2">
    <name type="scientific">Marinomonas arenicola</name>
    <dbReference type="NCBI Taxonomy" id="569601"/>
    <lineage>
        <taxon>Bacteria</taxon>
        <taxon>Pseudomonadati</taxon>
        <taxon>Pseudomonadota</taxon>
        <taxon>Gammaproteobacteria</taxon>
        <taxon>Oceanospirillales</taxon>
        <taxon>Oceanospirillaceae</taxon>
        <taxon>Marinomonas</taxon>
    </lineage>
</organism>
<feature type="non-terminal residue" evidence="1">
    <location>
        <position position="71"/>
    </location>
</feature>
<dbReference type="SUPFAM" id="SSF57783">
    <property type="entry name" value="Zinc beta-ribbon"/>
    <property type="match status" value="1"/>
</dbReference>
<comment type="caution">
    <text evidence="1">The sequence shown here is derived from an EMBL/GenBank/DDBJ whole genome shotgun (WGS) entry which is preliminary data.</text>
</comment>
<dbReference type="RefSeq" id="WP_341568281.1">
    <property type="nucleotide sequence ID" value="NZ_JBAKAR010000313.1"/>
</dbReference>
<dbReference type="Proteomes" id="UP001379949">
    <property type="component" value="Unassembled WGS sequence"/>
</dbReference>
<protein>
    <recommendedName>
        <fullName evidence="3">Transposase</fullName>
    </recommendedName>
</protein>
<dbReference type="Gene3D" id="3.30.65.10">
    <property type="entry name" value="Bacterial Topoisomerase I, domain 1"/>
    <property type="match status" value="1"/>
</dbReference>
<gene>
    <name evidence="1" type="ORF">V6242_18445</name>
</gene>
<evidence type="ECO:0000313" key="1">
    <source>
        <dbReference type="EMBL" id="MEL0615112.1"/>
    </source>
</evidence>
<keyword evidence="2" id="KW-1185">Reference proteome</keyword>